<dbReference type="PROSITE" id="PS50879">
    <property type="entry name" value="RNASE_H_1"/>
    <property type="match status" value="1"/>
</dbReference>
<evidence type="ECO:0000313" key="9">
    <source>
        <dbReference type="EMBL" id="EFP05174.1"/>
    </source>
</evidence>
<evidence type="ECO:0000313" key="10">
    <source>
        <dbReference type="Proteomes" id="UP000008281"/>
    </source>
</evidence>
<dbReference type="AlphaFoldDB" id="E3MMZ3"/>
<evidence type="ECO:0000256" key="4">
    <source>
        <dbReference type="ARBA" id="ARBA00022722"/>
    </source>
</evidence>
<keyword evidence="5" id="KW-0479">Metal-binding</keyword>
<gene>
    <name evidence="9" type="ORF">CRE_04047</name>
</gene>
<keyword evidence="10" id="KW-1185">Reference proteome</keyword>
<dbReference type="CDD" id="cd09280">
    <property type="entry name" value="RNase_HI_eukaryote_like"/>
    <property type="match status" value="1"/>
</dbReference>
<dbReference type="eggNOG" id="KOG3752">
    <property type="taxonomic scope" value="Eukaryota"/>
</dbReference>
<comment type="similarity">
    <text evidence="2">Belongs to the RNase H family.</text>
</comment>
<dbReference type="PANTHER" id="PTHR10642">
    <property type="entry name" value="RIBONUCLEASE H1"/>
    <property type="match status" value="1"/>
</dbReference>
<dbReference type="GeneID" id="9797796"/>
<comment type="catalytic activity">
    <reaction evidence="1">
        <text>Endonucleolytic cleavage to 5'-phosphomonoester.</text>
        <dbReference type="EC" id="3.1.26.4"/>
    </reaction>
</comment>
<keyword evidence="4" id="KW-0540">Nuclease</keyword>
<name>E3MMZ3_CAERE</name>
<dbReference type="EC" id="3.1.26.4" evidence="3"/>
<dbReference type="CTD" id="9797796"/>
<dbReference type="GO" id="GO:0003676">
    <property type="term" value="F:nucleic acid binding"/>
    <property type="evidence" value="ECO:0007669"/>
    <property type="project" value="InterPro"/>
</dbReference>
<reference evidence="9" key="1">
    <citation type="submission" date="2007-07" db="EMBL/GenBank/DDBJ databases">
        <title>PCAP assembly of the Caenorhabditis remanei genome.</title>
        <authorList>
            <consortium name="The Caenorhabditis remanei Sequencing Consortium"/>
            <person name="Wilson R.K."/>
        </authorList>
    </citation>
    <scope>NUCLEOTIDE SEQUENCE [LARGE SCALE GENOMIC DNA]</scope>
    <source>
        <strain evidence="9">PB4641</strain>
    </source>
</reference>
<dbReference type="SUPFAM" id="SSF53098">
    <property type="entry name" value="Ribonuclease H-like"/>
    <property type="match status" value="1"/>
</dbReference>
<dbReference type="HOGENOM" id="CLU_030894_4_4_1"/>
<evidence type="ECO:0000256" key="3">
    <source>
        <dbReference type="ARBA" id="ARBA00012180"/>
    </source>
</evidence>
<dbReference type="FunCoup" id="E3MMZ3">
    <property type="interactions" value="35"/>
</dbReference>
<dbReference type="Pfam" id="PF00075">
    <property type="entry name" value="RNase_H"/>
    <property type="match status" value="1"/>
</dbReference>
<keyword evidence="6" id="KW-0255">Endonuclease</keyword>
<dbReference type="STRING" id="31234.E3MMZ3"/>
<dbReference type="OrthoDB" id="90239at2759"/>
<dbReference type="EMBL" id="DS268458">
    <property type="protein sequence ID" value="EFP05174.1"/>
    <property type="molecule type" value="Genomic_DNA"/>
</dbReference>
<protein>
    <recommendedName>
        <fullName evidence="3">ribonuclease H</fullName>
        <ecNumber evidence="3">3.1.26.4</ecNumber>
    </recommendedName>
</protein>
<dbReference type="InterPro" id="IPR036397">
    <property type="entry name" value="RNaseH_sf"/>
</dbReference>
<keyword evidence="7" id="KW-0378">Hydrolase</keyword>
<evidence type="ECO:0000256" key="5">
    <source>
        <dbReference type="ARBA" id="ARBA00022723"/>
    </source>
</evidence>
<dbReference type="InterPro" id="IPR012337">
    <property type="entry name" value="RNaseH-like_sf"/>
</dbReference>
<evidence type="ECO:0000259" key="8">
    <source>
        <dbReference type="PROSITE" id="PS50879"/>
    </source>
</evidence>
<dbReference type="InParanoid" id="E3MMZ3"/>
<dbReference type="InterPro" id="IPR050092">
    <property type="entry name" value="RNase_H"/>
</dbReference>
<proteinExistence type="inferred from homology"/>
<dbReference type="GO" id="GO:0043137">
    <property type="term" value="P:DNA replication, removal of RNA primer"/>
    <property type="evidence" value="ECO:0007669"/>
    <property type="project" value="TreeGrafter"/>
</dbReference>
<dbReference type="GO" id="GO:0004523">
    <property type="term" value="F:RNA-DNA hybrid ribonuclease activity"/>
    <property type="evidence" value="ECO:0007669"/>
    <property type="project" value="UniProtKB-EC"/>
</dbReference>
<dbReference type="KEGG" id="crq:GCK72_005739"/>
<evidence type="ECO:0000256" key="7">
    <source>
        <dbReference type="ARBA" id="ARBA00022801"/>
    </source>
</evidence>
<dbReference type="PANTHER" id="PTHR10642:SF26">
    <property type="entry name" value="RIBONUCLEASE H1"/>
    <property type="match status" value="1"/>
</dbReference>
<dbReference type="RefSeq" id="XP_003102489.2">
    <property type="nucleotide sequence ID" value="XM_003102441.2"/>
</dbReference>
<organism evidence="10">
    <name type="scientific">Caenorhabditis remanei</name>
    <name type="common">Caenorhabditis vulgaris</name>
    <dbReference type="NCBI Taxonomy" id="31234"/>
    <lineage>
        <taxon>Eukaryota</taxon>
        <taxon>Metazoa</taxon>
        <taxon>Ecdysozoa</taxon>
        <taxon>Nematoda</taxon>
        <taxon>Chromadorea</taxon>
        <taxon>Rhabditida</taxon>
        <taxon>Rhabditina</taxon>
        <taxon>Rhabditomorpha</taxon>
        <taxon>Rhabditoidea</taxon>
        <taxon>Rhabditidae</taxon>
        <taxon>Peloderinae</taxon>
        <taxon>Caenorhabditis</taxon>
    </lineage>
</organism>
<dbReference type="InterPro" id="IPR002156">
    <property type="entry name" value="RNaseH_domain"/>
</dbReference>
<dbReference type="Proteomes" id="UP000008281">
    <property type="component" value="Unassembled WGS sequence"/>
</dbReference>
<evidence type="ECO:0000256" key="6">
    <source>
        <dbReference type="ARBA" id="ARBA00022759"/>
    </source>
</evidence>
<feature type="domain" description="RNase H type-1" evidence="8">
    <location>
        <begin position="7"/>
        <end position="160"/>
    </location>
</feature>
<dbReference type="OMA" id="MYSINAI"/>
<accession>E3MMZ3</accession>
<evidence type="ECO:0000256" key="2">
    <source>
        <dbReference type="ARBA" id="ARBA00005300"/>
    </source>
</evidence>
<sequence>MSQQQQSNFSMDLYTDGAALRNGQNDAKGGWAVVYERNGQIFVSKHYFSWGRQTNNLYELTAIFEAIRIARRIGIRNITIKTDSMYSINAITKWYWNWRKNGWLTRARKSVKNREIIEEIRKSMSDVRYEGGAVKIEYVKAHGQDYLNNLADKNAKLAAYENPIYDYQKYRKYRKIPKDLLE</sequence>
<evidence type="ECO:0000256" key="1">
    <source>
        <dbReference type="ARBA" id="ARBA00000077"/>
    </source>
</evidence>
<dbReference type="GO" id="GO:0046872">
    <property type="term" value="F:metal ion binding"/>
    <property type="evidence" value="ECO:0007669"/>
    <property type="project" value="UniProtKB-KW"/>
</dbReference>
<dbReference type="Gene3D" id="3.30.420.10">
    <property type="entry name" value="Ribonuclease H-like superfamily/Ribonuclease H"/>
    <property type="match status" value="1"/>
</dbReference>